<feature type="domain" description="Sulfatase N-terminal" evidence="4">
    <location>
        <begin position="38"/>
        <end position="391"/>
    </location>
</feature>
<dbReference type="InterPro" id="IPR017850">
    <property type="entry name" value="Alkaline_phosphatase_core_sf"/>
</dbReference>
<dbReference type="Gene3D" id="3.40.720.10">
    <property type="entry name" value="Alkaline Phosphatase, subunit A"/>
    <property type="match status" value="1"/>
</dbReference>
<protein>
    <submittedName>
        <fullName evidence="5">Sulfatase-like hydrolase/transferase</fullName>
    </submittedName>
</protein>
<comment type="similarity">
    <text evidence="1">Belongs to the sulfatase family.</text>
</comment>
<evidence type="ECO:0000259" key="4">
    <source>
        <dbReference type="Pfam" id="PF00884"/>
    </source>
</evidence>
<dbReference type="EMBL" id="JAMQGP010000001">
    <property type="protein sequence ID" value="MCM2678519.1"/>
    <property type="molecule type" value="Genomic_DNA"/>
</dbReference>
<feature type="chain" id="PRO_5041372259" evidence="3">
    <location>
        <begin position="30"/>
        <end position="509"/>
    </location>
</feature>
<evidence type="ECO:0000256" key="2">
    <source>
        <dbReference type="ARBA" id="ARBA00022801"/>
    </source>
</evidence>
<dbReference type="PANTHER" id="PTHR42693:SF53">
    <property type="entry name" value="ENDO-4-O-SULFATASE"/>
    <property type="match status" value="1"/>
</dbReference>
<reference evidence="5 6" key="1">
    <citation type="journal article" date="2013" name="Antonie Van Leeuwenhoek">
        <title>Echinimonas agarilytica gen. nov., sp. nov., a new gammaproteobacterium isolated from the sea urchin Strongylocentrotus intermedius.</title>
        <authorList>
            <person name="Nedashkovskaya O.I."/>
            <person name="Stenkova A.M."/>
            <person name="Zhukova N.V."/>
            <person name="Van Trappen S."/>
            <person name="Lee J.S."/>
            <person name="Kim S.B."/>
        </authorList>
    </citation>
    <scope>NUCLEOTIDE SEQUENCE [LARGE SCALE GENOMIC DNA]</scope>
    <source>
        <strain evidence="5 6">KMM 6351</strain>
    </source>
</reference>
<proteinExistence type="inferred from homology"/>
<feature type="signal peptide" evidence="3">
    <location>
        <begin position="1"/>
        <end position="29"/>
    </location>
</feature>
<dbReference type="Proteomes" id="UP001165393">
    <property type="component" value="Unassembled WGS sequence"/>
</dbReference>
<gene>
    <name evidence="5" type="ORF">NAF29_02390</name>
</gene>
<keyword evidence="2 5" id="KW-0378">Hydrolase</keyword>
<evidence type="ECO:0000313" key="6">
    <source>
        <dbReference type="Proteomes" id="UP001165393"/>
    </source>
</evidence>
<evidence type="ECO:0000256" key="3">
    <source>
        <dbReference type="SAM" id="SignalP"/>
    </source>
</evidence>
<dbReference type="AlphaFoldDB" id="A0AA42B6D2"/>
<keyword evidence="3" id="KW-0732">Signal</keyword>
<keyword evidence="6" id="KW-1185">Reference proteome</keyword>
<accession>A0AA42B6D2</accession>
<dbReference type="InterPro" id="IPR050738">
    <property type="entry name" value="Sulfatase"/>
</dbReference>
<evidence type="ECO:0000256" key="1">
    <source>
        <dbReference type="ARBA" id="ARBA00008779"/>
    </source>
</evidence>
<evidence type="ECO:0000313" key="5">
    <source>
        <dbReference type="EMBL" id="MCM2678519.1"/>
    </source>
</evidence>
<dbReference type="GO" id="GO:0004065">
    <property type="term" value="F:arylsulfatase activity"/>
    <property type="evidence" value="ECO:0007669"/>
    <property type="project" value="TreeGrafter"/>
</dbReference>
<organism evidence="5 6">
    <name type="scientific">Echinimonas agarilytica</name>
    <dbReference type="NCBI Taxonomy" id="1215918"/>
    <lineage>
        <taxon>Bacteria</taxon>
        <taxon>Pseudomonadati</taxon>
        <taxon>Pseudomonadota</taxon>
        <taxon>Gammaproteobacteria</taxon>
        <taxon>Alteromonadales</taxon>
        <taxon>Echinimonadaceae</taxon>
        <taxon>Echinimonas</taxon>
    </lineage>
</organism>
<sequence>MKTLSAFKRKGVATLLCLLTPFIASSAIAGVQTAQKKPNVLVLMFDDMRFDTFSYRGGPVNTPNIDQLASESTRFDNAMTTTGLCSPSRAAFYTGRWGHKNGLDDNVELYHTRLSELDPSEGGLIKRASDAGYLVGHVGKWHLGARGTEMRGAEIDLAHGHEPRERFSRVYTPYSKVPKVKGYYEGKLDKNGEKHEYYITTEGTYEETSAYKKVIAGKKMIQQMANDDRPFFGVISFNQPHPAYRVPEPYASMFDPSEVELPANHLAKRVNKPLAQDGIWWPWHDVGHMTDMDWRKSRTYYYGAIAMVDRMIGELLQAAKDQGVYDDLHIVLLGDQGSMLGEHTLYDKGPYAYDELMRMPLLIKNPNLAPRVVNRQVSLIDVTPTLAGVMGLENDGDVDGQTLTPLMQQGDKAKEGELDLALYAYEWYNGSWFGIRALRTPEFKFVWNPGDARDEFYDLTQDPGEVTNQINNKVYKKQIALMVKLMKQELKRVEDPSLKKLEHHAKAYL</sequence>
<dbReference type="PANTHER" id="PTHR42693">
    <property type="entry name" value="ARYLSULFATASE FAMILY MEMBER"/>
    <property type="match status" value="1"/>
</dbReference>
<dbReference type="RefSeq" id="WP_251259883.1">
    <property type="nucleotide sequence ID" value="NZ_JAMQGP010000001.1"/>
</dbReference>
<name>A0AA42B6D2_9GAMM</name>
<dbReference type="InterPro" id="IPR000917">
    <property type="entry name" value="Sulfatase_N"/>
</dbReference>
<dbReference type="SUPFAM" id="SSF53649">
    <property type="entry name" value="Alkaline phosphatase-like"/>
    <property type="match status" value="1"/>
</dbReference>
<dbReference type="Pfam" id="PF00884">
    <property type="entry name" value="Sulfatase"/>
    <property type="match status" value="1"/>
</dbReference>
<comment type="caution">
    <text evidence="5">The sequence shown here is derived from an EMBL/GenBank/DDBJ whole genome shotgun (WGS) entry which is preliminary data.</text>
</comment>